<dbReference type="Proteomes" id="UP000287224">
    <property type="component" value="Unassembled WGS sequence"/>
</dbReference>
<gene>
    <name evidence="1" type="ORF">KDAU_03310</name>
</gene>
<proteinExistence type="predicted"/>
<name>A0A401Z830_9CHLR</name>
<dbReference type="AlphaFoldDB" id="A0A401Z830"/>
<evidence type="ECO:0000313" key="1">
    <source>
        <dbReference type="EMBL" id="GCE03002.1"/>
    </source>
</evidence>
<sequence>MHPYMAGELRHAPLAIDENELEVMHKRGNWHVTFPYTPGYGNKTSGNIQINKIESMLCKLHSTEKATAASLAPDVLLYYVVYKSRSIKVNPSWKPIYFSNILHGKLFSRT</sequence>
<comment type="caution">
    <text evidence="1">The sequence shown here is derived from an EMBL/GenBank/DDBJ whole genome shotgun (WGS) entry which is preliminary data.</text>
</comment>
<organism evidence="1 2">
    <name type="scientific">Dictyobacter aurantiacus</name>
    <dbReference type="NCBI Taxonomy" id="1936993"/>
    <lineage>
        <taxon>Bacteria</taxon>
        <taxon>Bacillati</taxon>
        <taxon>Chloroflexota</taxon>
        <taxon>Ktedonobacteria</taxon>
        <taxon>Ktedonobacterales</taxon>
        <taxon>Dictyobacteraceae</taxon>
        <taxon>Dictyobacter</taxon>
    </lineage>
</organism>
<accession>A0A401Z830</accession>
<protein>
    <submittedName>
        <fullName evidence="1">Uncharacterized protein</fullName>
    </submittedName>
</protein>
<evidence type="ECO:0000313" key="2">
    <source>
        <dbReference type="Proteomes" id="UP000287224"/>
    </source>
</evidence>
<keyword evidence="2" id="KW-1185">Reference proteome</keyword>
<reference evidence="2" key="1">
    <citation type="submission" date="2018-12" db="EMBL/GenBank/DDBJ databases">
        <title>Tengunoibacter tsumagoiensis gen. nov., sp. nov., Dictyobacter kobayashii sp. nov., D. alpinus sp. nov., and D. joshuensis sp. nov. and description of Dictyobacteraceae fam. nov. within the order Ktedonobacterales isolated from Tengu-no-mugimeshi.</title>
        <authorList>
            <person name="Wang C.M."/>
            <person name="Zheng Y."/>
            <person name="Sakai Y."/>
            <person name="Toyoda A."/>
            <person name="Minakuchi Y."/>
            <person name="Abe K."/>
            <person name="Yokota A."/>
            <person name="Yabe S."/>
        </authorList>
    </citation>
    <scope>NUCLEOTIDE SEQUENCE [LARGE SCALE GENOMIC DNA]</scope>
    <source>
        <strain evidence="2">S-27</strain>
    </source>
</reference>
<dbReference type="EMBL" id="BIFQ01000001">
    <property type="protein sequence ID" value="GCE03002.1"/>
    <property type="molecule type" value="Genomic_DNA"/>
</dbReference>
<dbReference type="RefSeq" id="WP_126594324.1">
    <property type="nucleotide sequence ID" value="NZ_BIFQ01000001.1"/>
</dbReference>